<dbReference type="AlphaFoldDB" id="A0A8X8GEN3"/>
<dbReference type="Proteomes" id="UP000887320">
    <property type="component" value="Unassembled WGS sequence"/>
</dbReference>
<evidence type="ECO:0000313" key="1">
    <source>
        <dbReference type="EMBL" id="MCF0262981.1"/>
    </source>
</evidence>
<gene>
    <name evidence="1" type="ORF">KW868_00640</name>
</gene>
<name>A0A8X8GEN3_ACIGI</name>
<organism evidence="1 2">
    <name type="scientific">Acinetobacter guillouiae</name>
    <name type="common">Acinetobacter genomosp. 11</name>
    <dbReference type="NCBI Taxonomy" id="106649"/>
    <lineage>
        <taxon>Bacteria</taxon>
        <taxon>Pseudomonadati</taxon>
        <taxon>Pseudomonadota</taxon>
        <taxon>Gammaproteobacteria</taxon>
        <taxon>Moraxellales</taxon>
        <taxon>Moraxellaceae</taxon>
        <taxon>Acinetobacter</taxon>
    </lineage>
</organism>
<protein>
    <submittedName>
        <fullName evidence="1">Uncharacterized protein</fullName>
    </submittedName>
</protein>
<proteinExistence type="predicted"/>
<dbReference type="RefSeq" id="WP_234622446.1">
    <property type="nucleotide sequence ID" value="NZ_JAHWXT010000001.1"/>
</dbReference>
<sequence length="71" mass="7844">MIPLLKAGNTPNSSGELLENVADSVQKLEINIATLSRVHYDDGLPSSEFNAIMCGLHLQVHEIYQQLKHNS</sequence>
<accession>A0A8X8GEN3</accession>
<comment type="caution">
    <text evidence="1">The sequence shown here is derived from an EMBL/GenBank/DDBJ whole genome shotgun (WGS) entry which is preliminary data.</text>
</comment>
<evidence type="ECO:0000313" key="2">
    <source>
        <dbReference type="Proteomes" id="UP000887320"/>
    </source>
</evidence>
<dbReference type="EMBL" id="JAHWXT010000001">
    <property type="protein sequence ID" value="MCF0262981.1"/>
    <property type="molecule type" value="Genomic_DNA"/>
</dbReference>
<reference evidence="1" key="1">
    <citation type="submission" date="2021-07" db="EMBL/GenBank/DDBJ databases">
        <authorList>
            <person name="Fernandez M."/>
            <person name="Pereira P."/>
            <person name="Torres Tejerizo G.A."/>
            <person name="Gonzalez P."/>
            <person name="Agostini E."/>
        </authorList>
    </citation>
    <scope>NUCLEOTIDE SEQUENCE</scope>
    <source>
        <strain evidence="1">SFC 500-1A</strain>
    </source>
</reference>